<accession>A0ABS7G913</accession>
<feature type="domain" description="Bacterial Ig-like" evidence="4">
    <location>
        <begin position="271"/>
        <end position="360"/>
    </location>
</feature>
<feature type="domain" description="Secretion system C-terminal sorting" evidence="3">
    <location>
        <begin position="375"/>
        <end position="447"/>
    </location>
</feature>
<proteinExistence type="predicted"/>
<keyword evidence="1" id="KW-1133">Transmembrane helix</keyword>
<evidence type="ECO:0000313" key="6">
    <source>
        <dbReference type="Proteomes" id="UP000812961"/>
    </source>
</evidence>
<evidence type="ECO:0000259" key="4">
    <source>
        <dbReference type="Pfam" id="PF19078"/>
    </source>
</evidence>
<evidence type="ECO:0000313" key="5">
    <source>
        <dbReference type="EMBL" id="MBW8684144.1"/>
    </source>
</evidence>
<feature type="domain" description="Bacterial Ig" evidence="2">
    <location>
        <begin position="94"/>
        <end position="159"/>
    </location>
</feature>
<evidence type="ECO:0000259" key="2">
    <source>
        <dbReference type="Pfam" id="PF17936"/>
    </source>
</evidence>
<dbReference type="InterPro" id="IPR044048">
    <property type="entry name" value="Big_12"/>
</dbReference>
<feature type="transmembrane region" description="Helical" evidence="1">
    <location>
        <begin position="21"/>
        <end position="38"/>
    </location>
</feature>
<keyword evidence="1" id="KW-0472">Membrane</keyword>
<sequence>MIVINYPENLMTIPIKKTLPSIALTIIYCLASSLFIHAQHTYVIDHARFAYNQYNITRIQDNRSDFFPDTGTADDNAPAAPVITVPLSNTIYTDIAMTISGTAEPLSLVTVYLDGSILVTASADDSGNWTALYTLNGITDGNHVLRATATDATRNVSQLSAAVPVVRDISVPGPTAVTILSDNKNNSYARIGDVITVYIAVEDRIAEPQILIADRQVPVVAVGEKEYTGTYTVTEQDIDGNVPFSIRFHGLNGNAGDTITVTTDNSRVYIDKKPPVATINTLDVSPVRKAFVVYISFSEPIADFDLSYLRVTNAAISNLEHISNNVMTILVSPTYDGPVTLGLTAGASHDVAGNPSLESDQFQMEAIFGGYFEKVYPNPASGMMRLQFIGTVNDRAKITMTSFRGVVVYEKELLMDSKALTLDVSSIPAGAYIVTIQSKNYSFYTNVMVVH</sequence>
<keyword evidence="1" id="KW-0812">Transmembrane</keyword>
<dbReference type="Pfam" id="PF18962">
    <property type="entry name" value="Por_Secre_tail"/>
    <property type="match status" value="1"/>
</dbReference>
<dbReference type="Pfam" id="PF17936">
    <property type="entry name" value="Big_6"/>
    <property type="match status" value="1"/>
</dbReference>
<dbReference type="Gene3D" id="2.60.40.10">
    <property type="entry name" value="Immunoglobulins"/>
    <property type="match status" value="1"/>
</dbReference>
<reference evidence="5 6" key="1">
    <citation type="submission" date="2021-08" db="EMBL/GenBank/DDBJ databases">
        <title>The genome sequence of Chitinophaga sp. B61.</title>
        <authorList>
            <person name="Zhang X."/>
        </authorList>
    </citation>
    <scope>NUCLEOTIDE SEQUENCE [LARGE SCALE GENOMIC DNA]</scope>
    <source>
        <strain evidence="5 6">B61</strain>
    </source>
</reference>
<name>A0ABS7G913_9BACT</name>
<dbReference type="InterPro" id="IPR041498">
    <property type="entry name" value="Big_6"/>
</dbReference>
<dbReference type="EMBL" id="JAICCF010000001">
    <property type="protein sequence ID" value="MBW8684144.1"/>
    <property type="molecule type" value="Genomic_DNA"/>
</dbReference>
<evidence type="ECO:0000259" key="3">
    <source>
        <dbReference type="Pfam" id="PF18962"/>
    </source>
</evidence>
<dbReference type="Proteomes" id="UP000812961">
    <property type="component" value="Unassembled WGS sequence"/>
</dbReference>
<dbReference type="Pfam" id="PF19078">
    <property type="entry name" value="Big_12"/>
    <property type="match status" value="1"/>
</dbReference>
<organism evidence="5 6">
    <name type="scientific">Chitinophaga rhizophila</name>
    <dbReference type="NCBI Taxonomy" id="2866212"/>
    <lineage>
        <taxon>Bacteria</taxon>
        <taxon>Pseudomonadati</taxon>
        <taxon>Bacteroidota</taxon>
        <taxon>Chitinophagia</taxon>
        <taxon>Chitinophagales</taxon>
        <taxon>Chitinophagaceae</taxon>
        <taxon>Chitinophaga</taxon>
    </lineage>
</organism>
<keyword evidence="6" id="KW-1185">Reference proteome</keyword>
<dbReference type="RefSeq" id="WP_220249340.1">
    <property type="nucleotide sequence ID" value="NZ_JAICCF010000001.1"/>
</dbReference>
<gene>
    <name evidence="5" type="ORF">K1Y79_07320</name>
</gene>
<dbReference type="NCBIfam" id="TIGR04183">
    <property type="entry name" value="Por_Secre_tail"/>
    <property type="match status" value="1"/>
</dbReference>
<dbReference type="InterPro" id="IPR026444">
    <property type="entry name" value="Secre_tail"/>
</dbReference>
<dbReference type="InterPro" id="IPR013783">
    <property type="entry name" value="Ig-like_fold"/>
</dbReference>
<evidence type="ECO:0000256" key="1">
    <source>
        <dbReference type="SAM" id="Phobius"/>
    </source>
</evidence>
<comment type="caution">
    <text evidence="5">The sequence shown here is derived from an EMBL/GenBank/DDBJ whole genome shotgun (WGS) entry which is preliminary data.</text>
</comment>
<protein>
    <submittedName>
        <fullName evidence="5">T9SS type A sorting domain-containing protein</fullName>
    </submittedName>
</protein>